<dbReference type="PROSITE" id="PS51683">
    <property type="entry name" value="SAM_OMT_II"/>
    <property type="match status" value="1"/>
</dbReference>
<evidence type="ECO:0000259" key="6">
    <source>
        <dbReference type="Pfam" id="PF08100"/>
    </source>
</evidence>
<accession>A0A132B1L9</accession>
<dbReference type="GO" id="GO:0046983">
    <property type="term" value="F:protein dimerization activity"/>
    <property type="evidence" value="ECO:0007669"/>
    <property type="project" value="InterPro"/>
</dbReference>
<reference evidence="7 8" key="1">
    <citation type="submission" date="2015-10" db="EMBL/GenBank/DDBJ databases">
        <title>Full genome of DAOMC 229536 Phialocephala scopiformis, a fungal endophyte of spruce producing the potent anti-insectan compound rugulosin.</title>
        <authorList>
            <consortium name="DOE Joint Genome Institute"/>
            <person name="Walker A.K."/>
            <person name="Frasz S.L."/>
            <person name="Seifert K.A."/>
            <person name="Miller J.D."/>
            <person name="Mondo S.J."/>
            <person name="Labutti K."/>
            <person name="Lipzen A."/>
            <person name="Dockter R."/>
            <person name="Kennedy M."/>
            <person name="Grigoriev I.V."/>
            <person name="Spatafora J.W."/>
        </authorList>
    </citation>
    <scope>NUCLEOTIDE SEQUENCE [LARGE SCALE GENOMIC DNA]</scope>
    <source>
        <strain evidence="7 8">CBS 120377</strain>
    </source>
</reference>
<sequence>MGSTESDIVKKAEAILAEAKSFNGDRVDRYELMKQVDILYQTLEDPMDAMLRQWTFMNMATSLNMMVKMGIFEAMPKQGSITAAELGKLVNLEANVIVRLMRMLTGTGIVDLTGEDTYAHTPKSRAYLQGAAFDFYNLCMNMMGCYLTWPEYFKTKTPEELIDLRKTPYSCAYGSEGLTFYEVLTADPQRLNMFNKAMMQQEASLPTLGMFPFSSMKEAVDAEPERAFVVDIGGGRGQSLLLIQKETSNGFNTPSKMILQDRPQVLDTIPRDLVPGIEKMPYDFYTEQPIKNAHVYYLRRIIHNYQDGVCQAILTRIAEAMGPKSRLLIAEIVVPAKTEVGEDMSTYWMDMVMMAIGGKERSEKEFIALLNSVGLDLVKIWPAPVGNQAVIEARKKAPGGVA</sequence>
<dbReference type="Pfam" id="PF08100">
    <property type="entry name" value="Dimerisation"/>
    <property type="match status" value="1"/>
</dbReference>
<keyword evidence="8" id="KW-1185">Reference proteome</keyword>
<dbReference type="KEGG" id="psco:LY89DRAFT_692623"/>
<feature type="domain" description="O-methyltransferase dimerisation" evidence="6">
    <location>
        <begin position="61"/>
        <end position="129"/>
    </location>
</feature>
<dbReference type="RefSeq" id="XP_018060640.1">
    <property type="nucleotide sequence ID" value="XM_018216573.1"/>
</dbReference>
<dbReference type="SUPFAM" id="SSF46785">
    <property type="entry name" value="Winged helix' DNA-binding domain"/>
    <property type="match status" value="1"/>
</dbReference>
<keyword evidence="3" id="KW-0949">S-adenosyl-L-methionine</keyword>
<dbReference type="EMBL" id="KQ947449">
    <property type="protein sequence ID" value="KUJ06285.1"/>
    <property type="molecule type" value="Genomic_DNA"/>
</dbReference>
<dbReference type="PIRSF" id="PIRSF005739">
    <property type="entry name" value="O-mtase"/>
    <property type="match status" value="1"/>
</dbReference>
<name>A0A132B1L9_MOLSC</name>
<gene>
    <name evidence="7" type="ORF">LY89DRAFT_692623</name>
</gene>
<evidence type="ECO:0000256" key="3">
    <source>
        <dbReference type="ARBA" id="ARBA00022691"/>
    </source>
</evidence>
<evidence type="ECO:0000313" key="8">
    <source>
        <dbReference type="Proteomes" id="UP000070700"/>
    </source>
</evidence>
<dbReference type="InterPro" id="IPR016461">
    <property type="entry name" value="COMT-like"/>
</dbReference>
<evidence type="ECO:0000259" key="5">
    <source>
        <dbReference type="Pfam" id="PF00891"/>
    </source>
</evidence>
<dbReference type="Pfam" id="PF00891">
    <property type="entry name" value="Methyltransf_2"/>
    <property type="match status" value="1"/>
</dbReference>
<evidence type="ECO:0000256" key="2">
    <source>
        <dbReference type="ARBA" id="ARBA00022679"/>
    </source>
</evidence>
<dbReference type="InterPro" id="IPR012967">
    <property type="entry name" value="COMT_dimerisation"/>
</dbReference>
<dbReference type="OrthoDB" id="1535081at2759"/>
<dbReference type="PANTHER" id="PTHR43712:SF1">
    <property type="entry name" value="HYPOTHETICAL O-METHYLTRANSFERASE (EUROFUNG)-RELATED"/>
    <property type="match status" value="1"/>
</dbReference>
<feature type="active site" description="Proton acceptor" evidence="4">
    <location>
        <position position="303"/>
    </location>
</feature>
<dbReference type="InterPro" id="IPR001077">
    <property type="entry name" value="COMT_C"/>
</dbReference>
<evidence type="ECO:0000256" key="1">
    <source>
        <dbReference type="ARBA" id="ARBA00022603"/>
    </source>
</evidence>
<evidence type="ECO:0000313" key="7">
    <source>
        <dbReference type="EMBL" id="KUJ06285.1"/>
    </source>
</evidence>
<feature type="domain" description="O-methyltransferase C-terminal" evidence="5">
    <location>
        <begin position="165"/>
        <end position="374"/>
    </location>
</feature>
<dbReference type="GO" id="GO:0032259">
    <property type="term" value="P:methylation"/>
    <property type="evidence" value="ECO:0007669"/>
    <property type="project" value="UniProtKB-KW"/>
</dbReference>
<dbReference type="InterPro" id="IPR029063">
    <property type="entry name" value="SAM-dependent_MTases_sf"/>
</dbReference>
<proteinExistence type="predicted"/>
<dbReference type="GO" id="GO:0008171">
    <property type="term" value="F:O-methyltransferase activity"/>
    <property type="evidence" value="ECO:0007669"/>
    <property type="project" value="InterPro"/>
</dbReference>
<keyword evidence="2 7" id="KW-0808">Transferase</keyword>
<dbReference type="Gene3D" id="1.10.10.10">
    <property type="entry name" value="Winged helix-like DNA-binding domain superfamily/Winged helix DNA-binding domain"/>
    <property type="match status" value="1"/>
</dbReference>
<protein>
    <submittedName>
        <fullName evidence="7">O-methyltransferase</fullName>
    </submittedName>
</protein>
<dbReference type="AlphaFoldDB" id="A0A132B1L9"/>
<dbReference type="SUPFAM" id="SSF53335">
    <property type="entry name" value="S-adenosyl-L-methionine-dependent methyltransferases"/>
    <property type="match status" value="1"/>
</dbReference>
<dbReference type="Gene3D" id="3.40.50.150">
    <property type="entry name" value="Vaccinia Virus protein VP39"/>
    <property type="match status" value="1"/>
</dbReference>
<dbReference type="InterPro" id="IPR036390">
    <property type="entry name" value="WH_DNA-bd_sf"/>
</dbReference>
<organism evidence="7 8">
    <name type="scientific">Mollisia scopiformis</name>
    <name type="common">Conifer needle endophyte fungus</name>
    <name type="synonym">Phialocephala scopiformis</name>
    <dbReference type="NCBI Taxonomy" id="149040"/>
    <lineage>
        <taxon>Eukaryota</taxon>
        <taxon>Fungi</taxon>
        <taxon>Dikarya</taxon>
        <taxon>Ascomycota</taxon>
        <taxon>Pezizomycotina</taxon>
        <taxon>Leotiomycetes</taxon>
        <taxon>Helotiales</taxon>
        <taxon>Mollisiaceae</taxon>
        <taxon>Mollisia</taxon>
    </lineage>
</organism>
<dbReference type="InterPro" id="IPR036388">
    <property type="entry name" value="WH-like_DNA-bd_sf"/>
</dbReference>
<keyword evidence="1 7" id="KW-0489">Methyltransferase</keyword>
<evidence type="ECO:0000256" key="4">
    <source>
        <dbReference type="PIRSR" id="PIRSR005739-1"/>
    </source>
</evidence>
<dbReference type="GeneID" id="28826299"/>
<dbReference type="InParanoid" id="A0A132B1L9"/>
<dbReference type="PANTHER" id="PTHR43712">
    <property type="entry name" value="PUTATIVE (AFU_ORTHOLOGUE AFUA_4G14580)-RELATED"/>
    <property type="match status" value="1"/>
</dbReference>
<dbReference type="Proteomes" id="UP000070700">
    <property type="component" value="Unassembled WGS sequence"/>
</dbReference>